<dbReference type="Proteomes" id="UP000054549">
    <property type="component" value="Unassembled WGS sequence"/>
</dbReference>
<evidence type="ECO:0000313" key="2">
    <source>
        <dbReference type="Proteomes" id="UP000054549"/>
    </source>
</evidence>
<keyword evidence="2" id="KW-1185">Reference proteome</keyword>
<sequence>MPSLSSRLSVLLGGTPLVTVNAGYDISTTSAGLRCEHSHFKLNVMTLYSWVRRPPAH</sequence>
<gene>
    <name evidence="1" type="ORF">M378DRAFT_161491</name>
</gene>
<accession>A0A0C2SRC7</accession>
<evidence type="ECO:0000313" key="1">
    <source>
        <dbReference type="EMBL" id="KIL65865.1"/>
    </source>
</evidence>
<reference evidence="1 2" key="1">
    <citation type="submission" date="2014-04" db="EMBL/GenBank/DDBJ databases">
        <title>Evolutionary Origins and Diversification of the Mycorrhizal Mutualists.</title>
        <authorList>
            <consortium name="DOE Joint Genome Institute"/>
            <consortium name="Mycorrhizal Genomics Consortium"/>
            <person name="Kohler A."/>
            <person name="Kuo A."/>
            <person name="Nagy L.G."/>
            <person name="Floudas D."/>
            <person name="Copeland A."/>
            <person name="Barry K.W."/>
            <person name="Cichocki N."/>
            <person name="Veneault-Fourrey C."/>
            <person name="LaButti K."/>
            <person name="Lindquist E.A."/>
            <person name="Lipzen A."/>
            <person name="Lundell T."/>
            <person name="Morin E."/>
            <person name="Murat C."/>
            <person name="Riley R."/>
            <person name="Ohm R."/>
            <person name="Sun H."/>
            <person name="Tunlid A."/>
            <person name="Henrissat B."/>
            <person name="Grigoriev I.V."/>
            <person name="Hibbett D.S."/>
            <person name="Martin F."/>
        </authorList>
    </citation>
    <scope>NUCLEOTIDE SEQUENCE [LARGE SCALE GENOMIC DNA]</scope>
    <source>
        <strain evidence="1 2">Koide BX008</strain>
    </source>
</reference>
<dbReference type="HOGENOM" id="CLU_2996079_0_0_1"/>
<protein>
    <submittedName>
        <fullName evidence="1">Uncharacterized protein</fullName>
    </submittedName>
</protein>
<dbReference type="AlphaFoldDB" id="A0A0C2SRC7"/>
<organism evidence="1 2">
    <name type="scientific">Amanita muscaria (strain Koide BX008)</name>
    <dbReference type="NCBI Taxonomy" id="946122"/>
    <lineage>
        <taxon>Eukaryota</taxon>
        <taxon>Fungi</taxon>
        <taxon>Dikarya</taxon>
        <taxon>Basidiomycota</taxon>
        <taxon>Agaricomycotina</taxon>
        <taxon>Agaricomycetes</taxon>
        <taxon>Agaricomycetidae</taxon>
        <taxon>Agaricales</taxon>
        <taxon>Pluteineae</taxon>
        <taxon>Amanitaceae</taxon>
        <taxon>Amanita</taxon>
    </lineage>
</organism>
<proteinExistence type="predicted"/>
<dbReference type="EMBL" id="KN818239">
    <property type="protein sequence ID" value="KIL65865.1"/>
    <property type="molecule type" value="Genomic_DNA"/>
</dbReference>
<name>A0A0C2SRC7_AMAMK</name>
<dbReference type="InParanoid" id="A0A0C2SRC7"/>